<reference evidence="12 14" key="1">
    <citation type="submission" date="2015-05" db="EMBL/GenBank/DDBJ databases">
        <title>Genome sequences of Pluralibacter gergoviae.</title>
        <authorList>
            <person name="Greninger A.L."/>
            <person name="Miller S."/>
        </authorList>
    </citation>
    <scope>NUCLEOTIDE SEQUENCE [LARGE SCALE GENOMIC DNA]</scope>
    <source>
        <strain evidence="12 14">JS81F13</strain>
    </source>
</reference>
<evidence type="ECO:0000313" key="14">
    <source>
        <dbReference type="Proteomes" id="UP000036196"/>
    </source>
</evidence>
<dbReference type="GO" id="GO:0015031">
    <property type="term" value="P:protein transport"/>
    <property type="evidence" value="ECO:0007669"/>
    <property type="project" value="UniProtKB-KW"/>
</dbReference>
<dbReference type="EMBL" id="ABLOKC030000016">
    <property type="protein sequence ID" value="EML1472313.1"/>
    <property type="molecule type" value="Genomic_DNA"/>
</dbReference>
<dbReference type="InterPro" id="IPR051472">
    <property type="entry name" value="T3SS_Stator/FliH"/>
</dbReference>
<keyword evidence="5" id="KW-0813">Transport</keyword>
<keyword evidence="11" id="KW-0969">Cilium</keyword>
<dbReference type="GO" id="GO:0009288">
    <property type="term" value="C:bacterial-type flagellum"/>
    <property type="evidence" value="ECO:0007669"/>
    <property type="project" value="InterPro"/>
</dbReference>
<dbReference type="PRINTS" id="PR01003">
    <property type="entry name" value="FLGFLIH"/>
</dbReference>
<dbReference type="PANTHER" id="PTHR34982">
    <property type="entry name" value="YOP PROTEINS TRANSLOCATION PROTEIN L"/>
    <property type="match status" value="1"/>
</dbReference>
<evidence type="ECO:0000259" key="10">
    <source>
        <dbReference type="Pfam" id="PF02108"/>
    </source>
</evidence>
<keyword evidence="14" id="KW-1185">Reference proteome</keyword>
<feature type="domain" description="Flagellar assembly protein FliH/Type III secretion system HrpE" evidence="10">
    <location>
        <begin position="103"/>
        <end position="228"/>
    </location>
</feature>
<dbReference type="GO" id="GO:0003774">
    <property type="term" value="F:cytoskeletal motor activity"/>
    <property type="evidence" value="ECO:0007669"/>
    <property type="project" value="InterPro"/>
</dbReference>
<evidence type="ECO:0000256" key="9">
    <source>
        <dbReference type="ARBA" id="ARBA00023225"/>
    </source>
</evidence>
<keyword evidence="7" id="KW-1005">Bacterial flagellum biogenesis</keyword>
<dbReference type="EMBL" id="LDZF01000006">
    <property type="protein sequence ID" value="KMK14619.1"/>
    <property type="molecule type" value="Genomic_DNA"/>
</dbReference>
<dbReference type="Pfam" id="PF02108">
    <property type="entry name" value="FliH"/>
    <property type="match status" value="1"/>
</dbReference>
<evidence type="ECO:0000313" key="13">
    <source>
        <dbReference type="EMBL" id="MDQ2309728.1"/>
    </source>
</evidence>
<keyword evidence="6" id="KW-0963">Cytoplasm</keyword>
<evidence type="ECO:0000256" key="2">
    <source>
        <dbReference type="ARBA" id="ARBA00004496"/>
    </source>
</evidence>
<dbReference type="InterPro" id="IPR018035">
    <property type="entry name" value="Flagellar_FliH/T3SS_HrpE"/>
</dbReference>
<accession>A0A089PNH7</accession>
<reference evidence="13" key="2">
    <citation type="submission" date="2023-08" db="EMBL/GenBank/DDBJ databases">
        <title>WGS of pathogenic bacterial species, Los Angeles County Public Health Laboratories.</title>
        <authorList>
            <person name="Garrigues J.M."/>
            <person name="Green N.M."/>
        </authorList>
    </citation>
    <scope>NUCLEOTIDE SEQUENCE</scope>
    <source>
        <strain evidence="13">LACPHL-BACT-2023-00068</strain>
    </source>
</reference>
<evidence type="ECO:0000256" key="6">
    <source>
        <dbReference type="ARBA" id="ARBA00022490"/>
    </source>
</evidence>
<dbReference type="RefSeq" id="WP_043081933.1">
    <property type="nucleotide sequence ID" value="NZ_CBCSIS010000007.1"/>
</dbReference>
<comment type="function">
    <text evidence="1">Needed for flagellar regrowth and assembly.</text>
</comment>
<evidence type="ECO:0000256" key="7">
    <source>
        <dbReference type="ARBA" id="ARBA00022795"/>
    </source>
</evidence>
<keyword evidence="11" id="KW-0966">Cell projection</keyword>
<dbReference type="GO" id="GO:0044781">
    <property type="term" value="P:bacterial-type flagellum organization"/>
    <property type="evidence" value="ECO:0007669"/>
    <property type="project" value="UniProtKB-KW"/>
</dbReference>
<comment type="subcellular location">
    <subcellularLocation>
        <location evidence="2">Cytoplasm</location>
    </subcellularLocation>
</comment>
<evidence type="ECO:0000256" key="3">
    <source>
        <dbReference type="ARBA" id="ARBA00006602"/>
    </source>
</evidence>
<gene>
    <name evidence="11" type="primary">fliH</name>
    <name evidence="12" type="ORF">ABW06_07145</name>
    <name evidence="11" type="ORF">QEG54_003060</name>
    <name evidence="13" type="ORF">RBJ30_11565</name>
</gene>
<organism evidence="12 14">
    <name type="scientific">Pluralibacter gergoviae</name>
    <name type="common">Enterobacter gergoviae</name>
    <dbReference type="NCBI Taxonomy" id="61647"/>
    <lineage>
        <taxon>Bacteria</taxon>
        <taxon>Pseudomonadati</taxon>
        <taxon>Pseudomonadota</taxon>
        <taxon>Gammaproteobacteria</taxon>
        <taxon>Enterobacterales</taxon>
        <taxon>Enterobacteriaceae</taxon>
        <taxon>Pluralibacter</taxon>
    </lineage>
</organism>
<dbReference type="OrthoDB" id="6415116at2"/>
<reference evidence="11" key="3">
    <citation type="submission" date="2024-02" db="EMBL/GenBank/DDBJ databases">
        <authorList>
            <consortium name="Clinical and Environmental Microbiology Branch: Whole genome sequencing antimicrobial resistance pathogens in the healthcare setting"/>
        </authorList>
    </citation>
    <scope>NUCLEOTIDE SEQUENCE</scope>
    <source>
        <strain evidence="11">2021DK-00143</strain>
    </source>
</reference>
<dbReference type="Proteomes" id="UP000036196">
    <property type="component" value="Unassembled WGS sequence"/>
</dbReference>
<name>A0A089PNH7_PLUGE</name>
<dbReference type="PANTHER" id="PTHR34982:SF1">
    <property type="entry name" value="FLAGELLAR ASSEMBLY PROTEIN FLIH"/>
    <property type="match status" value="1"/>
</dbReference>
<proteinExistence type="inferred from homology"/>
<dbReference type="Proteomes" id="UP001236270">
    <property type="component" value="Unassembled WGS sequence"/>
</dbReference>
<evidence type="ECO:0000256" key="8">
    <source>
        <dbReference type="ARBA" id="ARBA00022927"/>
    </source>
</evidence>
<dbReference type="GO" id="GO:0071973">
    <property type="term" value="P:bacterial-type flagellum-dependent cell motility"/>
    <property type="evidence" value="ECO:0007669"/>
    <property type="project" value="InterPro"/>
</dbReference>
<comment type="caution">
    <text evidence="12">The sequence shown here is derived from an EMBL/GenBank/DDBJ whole genome shotgun (WGS) entry which is preliminary data.</text>
</comment>
<keyword evidence="8" id="KW-0653">Protein transport</keyword>
<keyword evidence="9" id="KW-1006">Bacterial flagellum protein export</keyword>
<dbReference type="EMBL" id="JAVDNV010000007">
    <property type="protein sequence ID" value="MDQ2309728.1"/>
    <property type="molecule type" value="Genomic_DNA"/>
</dbReference>
<evidence type="ECO:0000313" key="11">
    <source>
        <dbReference type="EMBL" id="EML1472313.1"/>
    </source>
</evidence>
<evidence type="ECO:0000256" key="1">
    <source>
        <dbReference type="ARBA" id="ARBA00003041"/>
    </source>
</evidence>
<evidence type="ECO:0000256" key="4">
    <source>
        <dbReference type="ARBA" id="ARBA00016507"/>
    </source>
</evidence>
<evidence type="ECO:0000313" key="12">
    <source>
        <dbReference type="EMBL" id="KMK14619.1"/>
    </source>
</evidence>
<dbReference type="PATRIC" id="fig|61647.14.peg.4255"/>
<dbReference type="InterPro" id="IPR000563">
    <property type="entry name" value="Flag_FliH"/>
</dbReference>
<dbReference type="STRING" id="61647.LG71_07510"/>
<dbReference type="eggNOG" id="COG1317">
    <property type="taxonomic scope" value="Bacteria"/>
</dbReference>
<dbReference type="GeneID" id="61383145"/>
<keyword evidence="11" id="KW-0282">Flagellum</keyword>
<dbReference type="AlphaFoldDB" id="A0A089PNH7"/>
<protein>
    <recommendedName>
        <fullName evidence="4">Flagellar assembly protein FliH</fullName>
    </recommendedName>
</protein>
<evidence type="ECO:0000256" key="5">
    <source>
        <dbReference type="ARBA" id="ARBA00022448"/>
    </source>
</evidence>
<comment type="similarity">
    <text evidence="3">Belongs to the FliH family.</text>
</comment>
<dbReference type="GO" id="GO:0005829">
    <property type="term" value="C:cytosol"/>
    <property type="evidence" value="ECO:0007669"/>
    <property type="project" value="TreeGrafter"/>
</dbReference>
<sequence length="238" mass="26660">MPISDSESRTAWQSWQPKDLLEAAVPVEQEIIDNLPVDLQSDEQVQAELTRLYQQAEQKGMAQGMARGFDEGKKQGYEDGFVHGQQEGAAQGKKEALAEQQASIARFNQWCDEFKITLDNLDSVIPARLVQLSLTAIRAMLGSHVSFDSTVLMDKIQQLLQKDTLFKGHSQLWVHPGDADMVREKVGDSLEALGWELRTDNQLLPGGCRLTSEEGEFDATLTTCWQELCQLSREDAHL</sequence>